<name>A0AAD9XU27_9ROSI</name>
<sequence length="135" mass="15066">MELHDRISFTTILPSVVMPLHIVNFSARNLVSIAKLINEEFDVVMMKIAGDRMQFRQPPSPVLFAKSPPPTFFHRTTVYETRFHRRREPLLSSAADPLPRKGTVRGFLSRGSPTPTPSPTATATATIFEMVSSGN</sequence>
<proteinExistence type="predicted"/>
<protein>
    <submittedName>
        <fullName evidence="2">Uncharacterized protein</fullName>
    </submittedName>
</protein>
<dbReference type="AlphaFoldDB" id="A0AAD9XU27"/>
<organism evidence="2 3">
    <name type="scientific">Dipteronia dyeriana</name>
    <dbReference type="NCBI Taxonomy" id="168575"/>
    <lineage>
        <taxon>Eukaryota</taxon>
        <taxon>Viridiplantae</taxon>
        <taxon>Streptophyta</taxon>
        <taxon>Embryophyta</taxon>
        <taxon>Tracheophyta</taxon>
        <taxon>Spermatophyta</taxon>
        <taxon>Magnoliopsida</taxon>
        <taxon>eudicotyledons</taxon>
        <taxon>Gunneridae</taxon>
        <taxon>Pentapetalae</taxon>
        <taxon>rosids</taxon>
        <taxon>malvids</taxon>
        <taxon>Sapindales</taxon>
        <taxon>Sapindaceae</taxon>
        <taxon>Hippocastanoideae</taxon>
        <taxon>Acereae</taxon>
        <taxon>Dipteronia</taxon>
    </lineage>
</organism>
<reference evidence="2" key="1">
    <citation type="journal article" date="2023" name="Plant J.">
        <title>Genome sequences and population genomics provide insights into the demographic history, inbreeding, and mutation load of two 'living fossil' tree species of Dipteronia.</title>
        <authorList>
            <person name="Feng Y."/>
            <person name="Comes H.P."/>
            <person name="Chen J."/>
            <person name="Zhu S."/>
            <person name="Lu R."/>
            <person name="Zhang X."/>
            <person name="Li P."/>
            <person name="Qiu J."/>
            <person name="Olsen K.M."/>
            <person name="Qiu Y."/>
        </authorList>
    </citation>
    <scope>NUCLEOTIDE SEQUENCE</scope>
    <source>
        <strain evidence="2">KIB01</strain>
    </source>
</reference>
<evidence type="ECO:0000313" key="3">
    <source>
        <dbReference type="Proteomes" id="UP001280121"/>
    </source>
</evidence>
<accession>A0AAD9XU27</accession>
<dbReference type="EMBL" id="JANJYI010000001">
    <property type="protein sequence ID" value="KAK2665565.1"/>
    <property type="molecule type" value="Genomic_DNA"/>
</dbReference>
<gene>
    <name evidence="2" type="ORF">Ddye_004139</name>
</gene>
<dbReference type="Proteomes" id="UP001280121">
    <property type="component" value="Unassembled WGS sequence"/>
</dbReference>
<keyword evidence="3" id="KW-1185">Reference proteome</keyword>
<evidence type="ECO:0000313" key="2">
    <source>
        <dbReference type="EMBL" id="KAK2665565.1"/>
    </source>
</evidence>
<feature type="region of interest" description="Disordered" evidence="1">
    <location>
        <begin position="92"/>
        <end position="122"/>
    </location>
</feature>
<evidence type="ECO:0000256" key="1">
    <source>
        <dbReference type="SAM" id="MobiDB-lite"/>
    </source>
</evidence>
<comment type="caution">
    <text evidence="2">The sequence shown here is derived from an EMBL/GenBank/DDBJ whole genome shotgun (WGS) entry which is preliminary data.</text>
</comment>